<keyword evidence="2" id="KW-0812">Transmembrane</keyword>
<dbReference type="Pfam" id="PF00499">
    <property type="entry name" value="Oxidored_q3"/>
    <property type="match status" value="1"/>
</dbReference>
<dbReference type="EC" id="7.1.1.-" evidence="2"/>
<comment type="subcellular location">
    <subcellularLocation>
        <location evidence="2">Cell membrane</location>
        <topology evidence="2">Multi-pass membrane protein</topology>
    </subcellularLocation>
</comment>
<comment type="function">
    <text evidence="2">NDH-1 shuttles electrons from NADH, via FMN and iron-sulfur (Fe-S) centers, to quinones in the respiratory chain. Couples the redox reaction to proton translocation (for every two electrons transferred, four hydrogen ions are translocated across the cytoplasmic membrane), and thus conserves the redox energy in a proton gradient.</text>
</comment>
<evidence type="ECO:0000256" key="1">
    <source>
        <dbReference type="ARBA" id="ARBA00005698"/>
    </source>
</evidence>
<dbReference type="GO" id="GO:0008137">
    <property type="term" value="F:NADH dehydrogenase (ubiquinone) activity"/>
    <property type="evidence" value="ECO:0007669"/>
    <property type="project" value="UniProtKB-UniRule"/>
</dbReference>
<dbReference type="EMBL" id="CP036274">
    <property type="protein sequence ID" value="QDU27106.1"/>
    <property type="molecule type" value="Genomic_DNA"/>
</dbReference>
<reference evidence="3 4" key="1">
    <citation type="submission" date="2019-02" db="EMBL/GenBank/DDBJ databases">
        <title>Deep-cultivation of Planctomycetes and their phenomic and genomic characterization uncovers novel biology.</title>
        <authorList>
            <person name="Wiegand S."/>
            <person name="Jogler M."/>
            <person name="Boedeker C."/>
            <person name="Pinto D."/>
            <person name="Vollmers J."/>
            <person name="Rivas-Marin E."/>
            <person name="Kohn T."/>
            <person name="Peeters S.H."/>
            <person name="Heuer A."/>
            <person name="Rast P."/>
            <person name="Oberbeckmann S."/>
            <person name="Bunk B."/>
            <person name="Jeske O."/>
            <person name="Meyerdierks A."/>
            <person name="Storesund J.E."/>
            <person name="Kallscheuer N."/>
            <person name="Luecker S."/>
            <person name="Lage O.M."/>
            <person name="Pohl T."/>
            <person name="Merkel B.J."/>
            <person name="Hornburger P."/>
            <person name="Mueller R.-W."/>
            <person name="Bruemmer F."/>
            <person name="Labrenz M."/>
            <person name="Spormann A.M."/>
            <person name="Op den Camp H."/>
            <person name="Overmann J."/>
            <person name="Amann R."/>
            <person name="Jetten M.S.M."/>
            <person name="Mascher T."/>
            <person name="Medema M.H."/>
            <person name="Devos D.P."/>
            <person name="Kaster A.-K."/>
            <person name="Ovreas L."/>
            <person name="Rohde M."/>
            <person name="Galperin M.Y."/>
            <person name="Jogler C."/>
        </authorList>
    </citation>
    <scope>NUCLEOTIDE SEQUENCE [LARGE SCALE GENOMIC DNA]</scope>
    <source>
        <strain evidence="3 4">ETA_A8</strain>
    </source>
</reference>
<dbReference type="GO" id="GO:0016491">
    <property type="term" value="F:oxidoreductase activity"/>
    <property type="evidence" value="ECO:0007669"/>
    <property type="project" value="UniProtKB-KW"/>
</dbReference>
<feature type="transmembrane region" description="Helical" evidence="2">
    <location>
        <begin position="75"/>
        <end position="94"/>
    </location>
</feature>
<keyword evidence="4" id="KW-1185">Reference proteome</keyword>
<dbReference type="Proteomes" id="UP000315017">
    <property type="component" value="Chromosome"/>
</dbReference>
<dbReference type="OrthoDB" id="289972at2"/>
<keyword evidence="2" id="KW-1133">Transmembrane helix</keyword>
<dbReference type="RefSeq" id="WP_145087978.1">
    <property type="nucleotide sequence ID" value="NZ_CP036274.1"/>
</dbReference>
<accession>A0A517YA48</accession>
<comment type="catalytic activity">
    <reaction evidence="2">
        <text>a quinone + NADH + 5 H(+)(in) = a quinol + NAD(+) + 4 H(+)(out)</text>
        <dbReference type="Rhea" id="RHEA:57888"/>
        <dbReference type="ChEBI" id="CHEBI:15378"/>
        <dbReference type="ChEBI" id="CHEBI:24646"/>
        <dbReference type="ChEBI" id="CHEBI:57540"/>
        <dbReference type="ChEBI" id="CHEBI:57945"/>
        <dbReference type="ChEBI" id="CHEBI:132124"/>
    </reaction>
</comment>
<comment type="similarity">
    <text evidence="1 2">Belongs to the complex I subunit 6 family.</text>
</comment>
<sequence>MSPLFLAAVDVAKLTIADIVRCPTTWGLVLSAIGLWLILPRAVRHGKTIGGLLLIISLGLFGADLPWLANPAAQGVFWLVAVTTLVSAVGCITAQSPVYSALWFAMSLVGTSGLFFIDGAQFLAVATIVVYAGAIVVTFLFVLMLAQPEGHAPYDRISWGWFPRAISVFVAGCLVAMLTLALSGLKTQAVAEGKAMEARAVAAATAAKNNPEEKTVSAPLAQQPNDILNPNHMARLGGYLFTRHLISLEVAGTLLLAALVGAVAIAIQGKQRDRVEEALSPGANAR</sequence>
<feature type="transmembrane region" description="Helical" evidence="2">
    <location>
        <begin position="123"/>
        <end position="146"/>
    </location>
</feature>
<name>A0A517YA48_9BACT</name>
<feature type="transmembrane region" description="Helical" evidence="2">
    <location>
        <begin position="101"/>
        <end position="117"/>
    </location>
</feature>
<keyword evidence="3" id="KW-0560">Oxidoreductase</keyword>
<comment type="caution">
    <text evidence="2">Lacks conserved residue(s) required for the propagation of feature annotation.</text>
</comment>
<dbReference type="PANTHER" id="PTHR33269:SF17">
    <property type="entry name" value="NADH-UBIQUINONE OXIDOREDUCTASE CHAIN 6"/>
    <property type="match status" value="1"/>
</dbReference>
<evidence type="ECO:0000313" key="3">
    <source>
        <dbReference type="EMBL" id="QDU27106.1"/>
    </source>
</evidence>
<evidence type="ECO:0000256" key="2">
    <source>
        <dbReference type="RuleBase" id="RU004429"/>
    </source>
</evidence>
<proteinExistence type="inferred from homology"/>
<dbReference type="InterPro" id="IPR042106">
    <property type="entry name" value="Nuo/plastoQ_OxRdtase_6_NuoJ"/>
</dbReference>
<evidence type="ECO:0000313" key="4">
    <source>
        <dbReference type="Proteomes" id="UP000315017"/>
    </source>
</evidence>
<keyword evidence="2" id="KW-0874">Quinone</keyword>
<dbReference type="InterPro" id="IPR001457">
    <property type="entry name" value="NADH_UbQ/plastoQ_OxRdtase_su6"/>
</dbReference>
<dbReference type="GO" id="GO:0048038">
    <property type="term" value="F:quinone binding"/>
    <property type="evidence" value="ECO:0007669"/>
    <property type="project" value="UniProtKB-UniRule"/>
</dbReference>
<protein>
    <recommendedName>
        <fullName evidence="2">NADH-quinone oxidoreductase subunit J</fullName>
        <ecNumber evidence="2">7.1.1.-</ecNumber>
    </recommendedName>
</protein>
<feature type="transmembrane region" description="Helical" evidence="2">
    <location>
        <begin position="166"/>
        <end position="185"/>
    </location>
</feature>
<feature type="transmembrane region" description="Helical" evidence="2">
    <location>
        <begin position="245"/>
        <end position="267"/>
    </location>
</feature>
<dbReference type="KEGG" id="aagg:ETAA8_21900"/>
<dbReference type="Gene3D" id="1.20.120.1200">
    <property type="entry name" value="NADH-ubiquinone/plastoquinone oxidoreductase chain 6, subunit NuoJ"/>
    <property type="match status" value="1"/>
</dbReference>
<keyword evidence="2" id="KW-1003">Cell membrane</keyword>
<dbReference type="AlphaFoldDB" id="A0A517YA48"/>
<dbReference type="PANTHER" id="PTHR33269">
    <property type="entry name" value="NADH-UBIQUINONE OXIDOREDUCTASE CHAIN 6"/>
    <property type="match status" value="1"/>
</dbReference>
<dbReference type="GO" id="GO:0005886">
    <property type="term" value="C:plasma membrane"/>
    <property type="evidence" value="ECO:0007669"/>
    <property type="project" value="UniProtKB-SubCell"/>
</dbReference>
<gene>
    <name evidence="3" type="primary">nuoJ_1</name>
    <name evidence="3" type="ORF">ETAA8_21900</name>
</gene>
<organism evidence="3 4">
    <name type="scientific">Anatilimnocola aggregata</name>
    <dbReference type="NCBI Taxonomy" id="2528021"/>
    <lineage>
        <taxon>Bacteria</taxon>
        <taxon>Pseudomonadati</taxon>
        <taxon>Planctomycetota</taxon>
        <taxon>Planctomycetia</taxon>
        <taxon>Pirellulales</taxon>
        <taxon>Pirellulaceae</taxon>
        <taxon>Anatilimnocola</taxon>
    </lineage>
</organism>
<feature type="transmembrane region" description="Helical" evidence="2">
    <location>
        <begin position="50"/>
        <end position="69"/>
    </location>
</feature>
<keyword evidence="2" id="KW-0472">Membrane</keyword>
<keyword evidence="2" id="KW-0520">NAD</keyword>